<evidence type="ECO:0000313" key="3">
    <source>
        <dbReference type="Proteomes" id="UP000021369"/>
    </source>
</evidence>
<evidence type="ECO:0000313" key="2">
    <source>
        <dbReference type="EMBL" id="EXM40563.1"/>
    </source>
</evidence>
<accession>A0A011UY90</accession>
<organism evidence="1 3">
    <name type="scientific">Ruminococcus albus SY3</name>
    <dbReference type="NCBI Taxonomy" id="1341156"/>
    <lineage>
        <taxon>Bacteria</taxon>
        <taxon>Bacillati</taxon>
        <taxon>Bacillota</taxon>
        <taxon>Clostridia</taxon>
        <taxon>Eubacteriales</taxon>
        <taxon>Oscillospiraceae</taxon>
        <taxon>Ruminococcus</taxon>
    </lineage>
</organism>
<proteinExistence type="predicted"/>
<evidence type="ECO:0000313" key="1">
    <source>
        <dbReference type="EMBL" id="EXM38182.1"/>
    </source>
</evidence>
<protein>
    <recommendedName>
        <fullName evidence="4">Phage protein</fullName>
    </recommendedName>
</protein>
<keyword evidence="3" id="KW-1185">Reference proteome</keyword>
<reference evidence="1 3" key="1">
    <citation type="submission" date="2013-06" db="EMBL/GenBank/DDBJ databases">
        <title>Rumen cellulosomics: divergent fiber-degrading strategies revealed by comparative genome-wide analysis of six Ruminococcal strains.</title>
        <authorList>
            <person name="Dassa B."/>
            <person name="Borovok I."/>
            <person name="Lamed R."/>
            <person name="Flint H."/>
            <person name="Yeoman C.J."/>
            <person name="White B."/>
            <person name="Bayer E.A."/>
        </authorList>
    </citation>
    <scope>NUCLEOTIDE SEQUENCE [LARGE SCALE GENOMIC DNA]</scope>
    <source>
        <strain evidence="1 3">SY3</strain>
    </source>
</reference>
<dbReference type="Proteomes" id="UP000021369">
    <property type="component" value="Unassembled WGS sequence"/>
</dbReference>
<comment type="caution">
    <text evidence="1">The sequence shown here is derived from an EMBL/GenBank/DDBJ whole genome shotgun (WGS) entry which is preliminary data.</text>
</comment>
<dbReference type="AlphaFoldDB" id="A0A011UY90"/>
<gene>
    <name evidence="2" type="ORF">RASY3_01650</name>
    <name evidence="1" type="ORF">RASY3_18080</name>
</gene>
<dbReference type="EMBL" id="JEOB01000004">
    <property type="protein sequence ID" value="EXM38182.1"/>
    <property type="molecule type" value="Genomic_DNA"/>
</dbReference>
<dbReference type="EMBL" id="JEOB01000001">
    <property type="protein sequence ID" value="EXM40563.1"/>
    <property type="molecule type" value="Genomic_DNA"/>
</dbReference>
<sequence length="115" mass="13323">MESILIGYLNSKGYTAYGEEPEKPPREYLVVGKVGSRHTNHIDGAVITIRSYSGSMEQAAELNKHIKRIMLYELPELSDIVGVYLNSDYPQADPDTRRYRYQAVYDITYYEDYEE</sequence>
<dbReference type="PATRIC" id="fig|1341156.4.peg.3215"/>
<evidence type="ECO:0008006" key="4">
    <source>
        <dbReference type="Google" id="ProtNLM"/>
    </source>
</evidence>
<name>A0A011UY90_RUMAL</name>